<dbReference type="AlphaFoldDB" id="A0AB36FLX9"/>
<accession>A0AB36FLX9</accession>
<organism evidence="1 2">
    <name type="scientific">Alteromonas macleodii</name>
    <name type="common">Pseudoalteromonas macleodii</name>
    <dbReference type="NCBI Taxonomy" id="28108"/>
    <lineage>
        <taxon>Bacteria</taxon>
        <taxon>Pseudomonadati</taxon>
        <taxon>Pseudomonadota</taxon>
        <taxon>Gammaproteobacteria</taxon>
        <taxon>Alteromonadales</taxon>
        <taxon>Alteromonadaceae</taxon>
        <taxon>Alteromonas/Salinimonas group</taxon>
        <taxon>Alteromonas</taxon>
    </lineage>
</organism>
<protein>
    <submittedName>
        <fullName evidence="1">Uncharacterized protein</fullName>
    </submittedName>
</protein>
<gene>
    <name evidence="1" type="ORF">BFV95_4123</name>
</gene>
<keyword evidence="2" id="KW-1185">Reference proteome</keyword>
<name>A0AB36FLX9_ALTMA</name>
<dbReference type="Proteomes" id="UP000095392">
    <property type="component" value="Unassembled WGS sequence"/>
</dbReference>
<evidence type="ECO:0000313" key="1">
    <source>
        <dbReference type="EMBL" id="OES26070.1"/>
    </source>
</evidence>
<comment type="caution">
    <text evidence="1">The sequence shown here is derived from an EMBL/GenBank/DDBJ whole genome shotgun (WGS) entry which is preliminary data.</text>
</comment>
<dbReference type="EMBL" id="MIPY01000035">
    <property type="protein sequence ID" value="OES26070.1"/>
    <property type="molecule type" value="Genomic_DNA"/>
</dbReference>
<sequence length="37" mass="4014">MPSQASSHDERPAISVIANGRDPNEYRAAITSALQLF</sequence>
<reference evidence="1 2" key="1">
    <citation type="submission" date="2016-09" db="EMBL/GenBank/DDBJ databases">
        <title>Draft Genome Sequence of four Alteromonas macleodii strains isolated from copper coupons and grown long-term at elevated copper levels.</title>
        <authorList>
            <person name="Cusick K."/>
            <person name="Dale J."/>
            <person name="Little B."/>
            <person name="Biffinger J."/>
        </authorList>
    </citation>
    <scope>NUCLEOTIDE SEQUENCE [LARGE SCALE GENOMIC DNA]</scope>
    <source>
        <strain evidence="1 2">KCP01</strain>
    </source>
</reference>
<proteinExistence type="predicted"/>
<evidence type="ECO:0000313" key="2">
    <source>
        <dbReference type="Proteomes" id="UP000095392"/>
    </source>
</evidence>